<reference evidence="5" key="1">
    <citation type="journal article" date="2015" name="Proc. Natl. Acad. Sci. U.S.A.">
        <title>Networks of energetic and metabolic interactions define dynamics in microbial communities.</title>
        <authorList>
            <person name="Embree M."/>
            <person name="Liu J.K."/>
            <person name="Al-Bassam M.M."/>
            <person name="Zengler K."/>
        </authorList>
    </citation>
    <scope>NUCLEOTIDE SEQUENCE</scope>
</reference>
<dbReference type="Pfam" id="PF00005">
    <property type="entry name" value="ABC_tran"/>
    <property type="match status" value="1"/>
</dbReference>
<dbReference type="EMBL" id="LNQE01000806">
    <property type="protein sequence ID" value="KUG24875.1"/>
    <property type="molecule type" value="Genomic_DNA"/>
</dbReference>
<dbReference type="InterPro" id="IPR032823">
    <property type="entry name" value="BCA_ABC_TP_C"/>
</dbReference>
<feature type="domain" description="ABC transporter" evidence="4">
    <location>
        <begin position="1"/>
        <end position="229"/>
    </location>
</feature>
<dbReference type="Gene3D" id="3.40.50.300">
    <property type="entry name" value="P-loop containing nucleotide triphosphate hydrolases"/>
    <property type="match status" value="1"/>
</dbReference>
<dbReference type="SMART" id="SM00382">
    <property type="entry name" value="AAA"/>
    <property type="match status" value="1"/>
</dbReference>
<dbReference type="InterPro" id="IPR027417">
    <property type="entry name" value="P-loop_NTPase"/>
</dbReference>
<dbReference type="PANTHER" id="PTHR45772">
    <property type="entry name" value="CONSERVED COMPONENT OF ABC TRANSPORTER FOR NATURAL AMINO ACIDS-RELATED"/>
    <property type="match status" value="1"/>
</dbReference>
<keyword evidence="3 5" id="KW-0067">ATP-binding</keyword>
<dbReference type="InterPro" id="IPR003593">
    <property type="entry name" value="AAA+_ATPase"/>
</dbReference>
<dbReference type="InterPro" id="IPR003439">
    <property type="entry name" value="ABC_transporter-like_ATP-bd"/>
</dbReference>
<protein>
    <submittedName>
        <fullName evidence="5">Branched-chain amino acid transport atp-binding protein livg</fullName>
    </submittedName>
</protein>
<dbReference type="GO" id="GO:0005524">
    <property type="term" value="F:ATP binding"/>
    <property type="evidence" value="ECO:0007669"/>
    <property type="project" value="UniProtKB-KW"/>
</dbReference>
<dbReference type="InterPro" id="IPR051120">
    <property type="entry name" value="ABC_AA/LPS_Transport"/>
</dbReference>
<dbReference type="GO" id="GO:0016887">
    <property type="term" value="F:ATP hydrolysis activity"/>
    <property type="evidence" value="ECO:0007669"/>
    <property type="project" value="InterPro"/>
</dbReference>
<proteinExistence type="predicted"/>
<dbReference type="GO" id="GO:0005886">
    <property type="term" value="C:plasma membrane"/>
    <property type="evidence" value="ECO:0007669"/>
    <property type="project" value="TreeGrafter"/>
</dbReference>
<dbReference type="PROSITE" id="PS50893">
    <property type="entry name" value="ABC_TRANSPORTER_2"/>
    <property type="match status" value="1"/>
</dbReference>
<evidence type="ECO:0000313" key="5">
    <source>
        <dbReference type="EMBL" id="KUG24875.1"/>
    </source>
</evidence>
<name>A0A0W8FVD5_9ZZZZ</name>
<dbReference type="Pfam" id="PF12399">
    <property type="entry name" value="BCA_ABC_TP_C"/>
    <property type="match status" value="1"/>
</dbReference>
<dbReference type="SUPFAM" id="SSF52540">
    <property type="entry name" value="P-loop containing nucleoside triphosphate hydrolases"/>
    <property type="match status" value="1"/>
</dbReference>
<organism evidence="5">
    <name type="scientific">hydrocarbon metagenome</name>
    <dbReference type="NCBI Taxonomy" id="938273"/>
    <lineage>
        <taxon>unclassified sequences</taxon>
        <taxon>metagenomes</taxon>
        <taxon>ecological metagenomes</taxon>
    </lineage>
</organism>
<dbReference type="PANTHER" id="PTHR45772:SF9">
    <property type="entry name" value="CONSERVED COMPONENT OF ABC TRANSPORTER FOR NATURAL AMINO ACIDS"/>
    <property type="match status" value="1"/>
</dbReference>
<dbReference type="AlphaFoldDB" id="A0A0W8FVD5"/>
<comment type="caution">
    <text evidence="5">The sequence shown here is derived from an EMBL/GenBank/DDBJ whole genome shotgun (WGS) entry which is preliminary data.</text>
</comment>
<evidence type="ECO:0000259" key="4">
    <source>
        <dbReference type="PROSITE" id="PS50893"/>
    </source>
</evidence>
<keyword evidence="2" id="KW-0547">Nucleotide-binding</keyword>
<gene>
    <name evidence="5" type="ORF">ASZ90_005311</name>
</gene>
<evidence type="ECO:0000256" key="1">
    <source>
        <dbReference type="ARBA" id="ARBA00022448"/>
    </source>
</evidence>
<keyword evidence="1" id="KW-0813">Transport</keyword>
<dbReference type="CDD" id="cd03219">
    <property type="entry name" value="ABC_Mj1267_LivG_branched"/>
    <property type="match status" value="1"/>
</dbReference>
<evidence type="ECO:0000256" key="3">
    <source>
        <dbReference type="ARBA" id="ARBA00022840"/>
    </source>
</evidence>
<evidence type="ECO:0000256" key="2">
    <source>
        <dbReference type="ARBA" id="ARBA00022741"/>
    </source>
</evidence>
<sequence>MDDFTCKVGENEILGLIGPNGAGKSTLFNVVTGFLKPESGKVKFNNKELLSLQSHTIVNLGISRTFQDLRLIRQLTVLDNMLLSFQNNIGENLFNVFTTPSKINLIEKENEKRALELLEYSGIEEKKNDLAGNLSYGQQKLLSVMCCLAADPKLLLLDEPIAGVNPEMRNKILKIISDLPNEGKSVILIDHDMDFIRGICNRIIFMDAGKKISEGTPEEVLNDPRVMEAYLE</sequence>
<accession>A0A0W8FVD5</accession>